<dbReference type="RefSeq" id="WP_310654084.1">
    <property type="nucleotide sequence ID" value="NZ_JAPMLA010000003.1"/>
</dbReference>
<evidence type="ECO:0000313" key="5">
    <source>
        <dbReference type="Proteomes" id="UP001271263"/>
    </source>
</evidence>
<evidence type="ECO:0000313" key="4">
    <source>
        <dbReference type="Proteomes" id="UP001259340"/>
    </source>
</evidence>
<keyword evidence="1" id="KW-0472">Membrane</keyword>
<feature type="transmembrane region" description="Helical" evidence="1">
    <location>
        <begin position="100"/>
        <end position="123"/>
    </location>
</feature>
<keyword evidence="1" id="KW-0812">Transmembrane</keyword>
<name>A0AAW8NHQ2_9GAMM</name>
<evidence type="ECO:0000313" key="3">
    <source>
        <dbReference type="EMBL" id="MDW4824019.1"/>
    </source>
</evidence>
<dbReference type="EMBL" id="JAPMLD010000003">
    <property type="protein sequence ID" value="MDW4824019.1"/>
    <property type="molecule type" value="Genomic_DNA"/>
</dbReference>
<reference evidence="3 5" key="1">
    <citation type="journal article" date="2022" name="bioRxiv">
        <title>Prophages regulate Shewanella fidelis 3313 motility and biofilm formation: implications for gut colonization dynamics in Ciona robusta.</title>
        <authorList>
            <person name="Natarajan O."/>
            <person name="Gibboney S.L."/>
            <person name="Young M.N."/>
            <person name="Lim S.J."/>
            <person name="Pluta N."/>
            <person name="Atkinson C.G."/>
            <person name="Leigh B.A."/>
            <person name="Liberti A."/>
            <person name="Kees E.D."/>
            <person name="Breitbart M."/>
            <person name="Gralnick J.A."/>
            <person name="Dishaw L.J."/>
        </authorList>
    </citation>
    <scope>NUCLEOTIDE SEQUENCE [LARGE SCALE GENOMIC DNA]</scope>
    <source>
        <strain evidence="3 5">JG4066</strain>
    </source>
</reference>
<dbReference type="Proteomes" id="UP001259340">
    <property type="component" value="Unassembled WGS sequence"/>
</dbReference>
<organism evidence="2 4">
    <name type="scientific">Shewanella fidelis</name>
    <dbReference type="NCBI Taxonomy" id="173509"/>
    <lineage>
        <taxon>Bacteria</taxon>
        <taxon>Pseudomonadati</taxon>
        <taxon>Pseudomonadota</taxon>
        <taxon>Gammaproteobacteria</taxon>
        <taxon>Alteromonadales</taxon>
        <taxon>Shewanellaceae</taxon>
        <taxon>Shewanella</taxon>
    </lineage>
</organism>
<reference evidence="2" key="2">
    <citation type="submission" date="2022-11" db="EMBL/GenBank/DDBJ databases">
        <title>Prophages regulate Shewanella fidelis motility and biofilm formation: implications for gut colonization dynamics in Ciona robusta.</title>
        <authorList>
            <person name="Natarajan O."/>
            <person name="Gibboney S.L."/>
            <person name="Young M.N."/>
            <person name="Lim S.J."/>
            <person name="Pluta N."/>
            <person name="Atkinson C.G.F."/>
            <person name="Leigh B.A."/>
            <person name="Liberti A."/>
            <person name="Kees E."/>
            <person name="Breitbart M."/>
            <person name="Gralnick J."/>
            <person name="Dishaw L.J."/>
        </authorList>
    </citation>
    <scope>NUCLEOTIDE SEQUENCE</scope>
    <source>
        <strain evidence="2">3313</strain>
    </source>
</reference>
<feature type="transmembrane region" description="Helical" evidence="1">
    <location>
        <begin position="65"/>
        <end position="88"/>
    </location>
</feature>
<dbReference type="EMBL" id="JAPMLE010000001">
    <property type="protein sequence ID" value="MDR8522878.1"/>
    <property type="molecule type" value="Genomic_DNA"/>
</dbReference>
<dbReference type="AlphaFoldDB" id="A0AAW8NHQ2"/>
<evidence type="ECO:0000256" key="1">
    <source>
        <dbReference type="SAM" id="Phobius"/>
    </source>
</evidence>
<comment type="caution">
    <text evidence="2">The sequence shown here is derived from an EMBL/GenBank/DDBJ whole genome shotgun (WGS) entry which is preliminary data.</text>
</comment>
<dbReference type="Proteomes" id="UP001271263">
    <property type="component" value="Unassembled WGS sequence"/>
</dbReference>
<keyword evidence="5" id="KW-1185">Reference proteome</keyword>
<protein>
    <submittedName>
        <fullName evidence="2">Uncharacterized protein</fullName>
    </submittedName>
</protein>
<keyword evidence="1" id="KW-1133">Transmembrane helix</keyword>
<proteinExistence type="predicted"/>
<gene>
    <name evidence="2" type="ORF">OS133_04170</name>
    <name evidence="3" type="ORF">OS134_08130</name>
</gene>
<sequence length="146" mass="16378">MVLLSRSPVTPLRNCYLAAAAIYLLSWAFWPVAVLWLVLTAWIWRCWRKASNALWQQVYCNMLQAVGLYVGLHLAAFGAIVIASKFNYGGLSSAAGAENFMYLLSFGLLAVLLLIVGTIWPIVRLVKGHRRFLSNQQPKETHCEAH</sequence>
<accession>A0AAW8NHQ2</accession>
<evidence type="ECO:0000313" key="2">
    <source>
        <dbReference type="EMBL" id="MDR8522878.1"/>
    </source>
</evidence>
<feature type="transmembrane region" description="Helical" evidence="1">
    <location>
        <begin position="20"/>
        <end position="44"/>
    </location>
</feature>